<accession>A0A5C6D7N4</accession>
<dbReference type="PANTHER" id="PTHR40616:SF1">
    <property type="entry name" value="LINALOOL DEHYDRATASE_ISOMERASE DOMAIN-CONTAINING PROTEIN"/>
    <property type="match status" value="1"/>
</dbReference>
<protein>
    <recommendedName>
        <fullName evidence="4">Heparinase II/III-like protein</fullName>
    </recommendedName>
</protein>
<feature type="signal peptide" evidence="1">
    <location>
        <begin position="1"/>
        <end position="24"/>
    </location>
</feature>
<dbReference type="AlphaFoldDB" id="A0A5C6D7N4"/>
<feature type="chain" id="PRO_5023075112" description="Heparinase II/III-like protein" evidence="1">
    <location>
        <begin position="25"/>
        <end position="492"/>
    </location>
</feature>
<reference evidence="2 3" key="1">
    <citation type="submission" date="2019-02" db="EMBL/GenBank/DDBJ databases">
        <title>Deep-cultivation of Planctomycetes and their phenomic and genomic characterization uncovers novel biology.</title>
        <authorList>
            <person name="Wiegand S."/>
            <person name="Jogler M."/>
            <person name="Boedeker C."/>
            <person name="Pinto D."/>
            <person name="Vollmers J."/>
            <person name="Rivas-Marin E."/>
            <person name="Kohn T."/>
            <person name="Peeters S.H."/>
            <person name="Heuer A."/>
            <person name="Rast P."/>
            <person name="Oberbeckmann S."/>
            <person name="Bunk B."/>
            <person name="Jeske O."/>
            <person name="Meyerdierks A."/>
            <person name="Storesund J.E."/>
            <person name="Kallscheuer N."/>
            <person name="Luecker S."/>
            <person name="Lage O.M."/>
            <person name="Pohl T."/>
            <person name="Merkel B.J."/>
            <person name="Hornburger P."/>
            <person name="Mueller R.-W."/>
            <person name="Bruemmer F."/>
            <person name="Labrenz M."/>
            <person name="Spormann A.M."/>
            <person name="Op Den Camp H."/>
            <person name="Overmann J."/>
            <person name="Amann R."/>
            <person name="Jetten M.S.M."/>
            <person name="Mascher T."/>
            <person name="Medema M.H."/>
            <person name="Devos D.P."/>
            <person name="Kaster A.-K."/>
            <person name="Ovreas L."/>
            <person name="Rohde M."/>
            <person name="Galperin M.Y."/>
            <person name="Jogler C."/>
        </authorList>
    </citation>
    <scope>NUCLEOTIDE SEQUENCE [LARGE SCALE GENOMIC DNA]</scope>
    <source>
        <strain evidence="2 3">Poly41</strain>
    </source>
</reference>
<dbReference type="EMBL" id="SJPV01000011">
    <property type="protein sequence ID" value="TWU32830.1"/>
    <property type="molecule type" value="Genomic_DNA"/>
</dbReference>
<evidence type="ECO:0000313" key="3">
    <source>
        <dbReference type="Proteomes" id="UP000319143"/>
    </source>
</evidence>
<dbReference type="RefSeq" id="WP_146529904.1">
    <property type="nucleotide sequence ID" value="NZ_SJPV01000011.1"/>
</dbReference>
<keyword evidence="3" id="KW-1185">Reference proteome</keyword>
<keyword evidence="1" id="KW-0732">Signal</keyword>
<evidence type="ECO:0000256" key="1">
    <source>
        <dbReference type="SAM" id="SignalP"/>
    </source>
</evidence>
<comment type="caution">
    <text evidence="2">The sequence shown here is derived from an EMBL/GenBank/DDBJ whole genome shotgun (WGS) entry which is preliminary data.</text>
</comment>
<sequence length="492" mass="55297" precursor="true">MRPPFLLILCLLATQTLVTNTSEAAPPWPENPFIRQQVEDALPKTTATSNGTAYAQSGTRGASYVALGLLWRNQKHDRATAIAILRELVKLQHTDGPGNAKHGVWRTRLNETKVDYNWREFVGCSLILTLEEFGDQLPTDLVQEIRQALLRAAQGAKQRNVGTGYTNIAIMSAFLMDYVGTHEHRDDLQSLARKNAAAIFESYYQHKTFDEYNSPTYYGVNFMALGMWRKHACWDSMRSMGAQMEADLWHDVGEFYHAEMRNMCGPFVRSYGMDMSEYVAITGIWIGMALGEQQLAPLPQGPGRKSEERSYSPVIAILKPVVPAEVLPRLAEFRGGPRALERVCSRGIVTAWIDKNLMMGAMQLERRWEQHFPATIHWKVGSEIGWLMMHGTTEHVAPAIVGQSLQIERTGESKDPMLFYVAAPRIDEEQVLGETWNLPGLTLQPIFSKGVTMQSVNKVDHPWWGECLEVKIQAPAKSTLILRPTASGQAIR</sequence>
<gene>
    <name evidence="2" type="ORF">Poly41_52070</name>
</gene>
<dbReference type="OrthoDB" id="9813410at2"/>
<organism evidence="2 3">
    <name type="scientific">Novipirellula artificiosorum</name>
    <dbReference type="NCBI Taxonomy" id="2528016"/>
    <lineage>
        <taxon>Bacteria</taxon>
        <taxon>Pseudomonadati</taxon>
        <taxon>Planctomycetota</taxon>
        <taxon>Planctomycetia</taxon>
        <taxon>Pirellulales</taxon>
        <taxon>Pirellulaceae</taxon>
        <taxon>Novipirellula</taxon>
    </lineage>
</organism>
<dbReference type="Proteomes" id="UP000319143">
    <property type="component" value="Unassembled WGS sequence"/>
</dbReference>
<proteinExistence type="predicted"/>
<evidence type="ECO:0000313" key="2">
    <source>
        <dbReference type="EMBL" id="TWU32830.1"/>
    </source>
</evidence>
<evidence type="ECO:0008006" key="4">
    <source>
        <dbReference type="Google" id="ProtNLM"/>
    </source>
</evidence>
<name>A0A5C6D7N4_9BACT</name>
<dbReference type="PANTHER" id="PTHR40616">
    <property type="entry name" value="LINALOOL DEHYDRATASE_ISOMERASE DOMAIN-CONTAINING PROTEIN"/>
    <property type="match status" value="1"/>
</dbReference>